<dbReference type="SUPFAM" id="SSF55957">
    <property type="entry name" value="Phosphoglucomutase, C-terminal domain"/>
    <property type="match status" value="1"/>
</dbReference>
<evidence type="ECO:0000256" key="2">
    <source>
        <dbReference type="ARBA" id="ARBA00010231"/>
    </source>
</evidence>
<comment type="cofactor">
    <cofactor evidence="1">
        <name>Mg(2+)</name>
        <dbReference type="ChEBI" id="CHEBI:18420"/>
    </cofactor>
</comment>
<dbReference type="Pfam" id="PF00408">
    <property type="entry name" value="PGM_PMM_IV"/>
    <property type="match status" value="1"/>
</dbReference>
<dbReference type="Gene3D" id="3.40.120.10">
    <property type="entry name" value="Alpha-D-Glucose-1,6-Bisphosphate, subunit A, domain 3"/>
    <property type="match status" value="3"/>
</dbReference>
<organism evidence="12 13">
    <name type="scientific">Flagellimonas aurea</name>
    <dbReference type="NCBI Taxonomy" id="2915619"/>
    <lineage>
        <taxon>Bacteria</taxon>
        <taxon>Pseudomonadati</taxon>
        <taxon>Bacteroidota</taxon>
        <taxon>Flavobacteriia</taxon>
        <taxon>Flavobacteriales</taxon>
        <taxon>Flavobacteriaceae</taxon>
        <taxon>Flagellimonas</taxon>
    </lineage>
</organism>
<dbReference type="InterPro" id="IPR005845">
    <property type="entry name" value="A-D-PHexomutase_a/b/a-II"/>
</dbReference>
<reference evidence="12 13" key="1">
    <citation type="submission" date="2021-03" db="EMBL/GenBank/DDBJ databases">
        <title>Muricauda lutimaris sp. nov. and Muricauda ruestringensis sp. nov, two marine members of the Flavobacteriaceae isolated from deep sea sediments of Western Pacific.</title>
        <authorList>
            <person name="Zhao S."/>
            <person name="Liu R."/>
        </authorList>
    </citation>
    <scope>NUCLEOTIDE SEQUENCE [LARGE SCALE GENOMIC DNA]</scope>
    <source>
        <strain evidence="12 13">BC31-1-A7</strain>
    </source>
</reference>
<dbReference type="InterPro" id="IPR050060">
    <property type="entry name" value="Phosphoglucosamine_mutase"/>
</dbReference>
<dbReference type="PRINTS" id="PR00509">
    <property type="entry name" value="PGMPMM"/>
</dbReference>
<dbReference type="PANTHER" id="PTHR42946">
    <property type="entry name" value="PHOSPHOHEXOSE MUTASE"/>
    <property type="match status" value="1"/>
</dbReference>
<comment type="similarity">
    <text evidence="2 7">Belongs to the phosphohexose mutase family.</text>
</comment>
<feature type="domain" description="Alpha-D-phosphohexomutase alpha/beta/alpha" evidence="9">
    <location>
        <begin position="8"/>
        <end position="138"/>
    </location>
</feature>
<dbReference type="Proteomes" id="UP000664044">
    <property type="component" value="Unassembled WGS sequence"/>
</dbReference>
<dbReference type="InterPro" id="IPR016055">
    <property type="entry name" value="A-D-PHexomutase_a/b/a-I/II/III"/>
</dbReference>
<evidence type="ECO:0000256" key="5">
    <source>
        <dbReference type="ARBA" id="ARBA00022842"/>
    </source>
</evidence>
<accession>A0ABS3G187</accession>
<evidence type="ECO:0000259" key="9">
    <source>
        <dbReference type="Pfam" id="PF02878"/>
    </source>
</evidence>
<evidence type="ECO:0000313" key="13">
    <source>
        <dbReference type="Proteomes" id="UP000664044"/>
    </source>
</evidence>
<evidence type="ECO:0000259" key="10">
    <source>
        <dbReference type="Pfam" id="PF02879"/>
    </source>
</evidence>
<evidence type="ECO:0000256" key="6">
    <source>
        <dbReference type="ARBA" id="ARBA00023235"/>
    </source>
</evidence>
<dbReference type="RefSeq" id="WP_207031084.1">
    <property type="nucleotide sequence ID" value="NZ_CP159476.1"/>
</dbReference>
<dbReference type="NCBIfam" id="TIGR03990">
    <property type="entry name" value="Arch_GlmM"/>
    <property type="match status" value="1"/>
</dbReference>
<comment type="caution">
    <text evidence="12">The sequence shown here is derived from an EMBL/GenBank/DDBJ whole genome shotgun (WGS) entry which is preliminary data.</text>
</comment>
<dbReference type="Pfam" id="PF02879">
    <property type="entry name" value="PGM_PMM_II"/>
    <property type="match status" value="1"/>
</dbReference>
<feature type="domain" description="Alpha-D-phosphohexomutase C-terminal" evidence="8">
    <location>
        <begin position="399"/>
        <end position="453"/>
    </location>
</feature>
<evidence type="ECO:0000256" key="7">
    <source>
        <dbReference type="RuleBase" id="RU004326"/>
    </source>
</evidence>
<feature type="domain" description="Alpha-D-phosphohexomutase alpha/beta/alpha" evidence="11">
    <location>
        <begin position="270"/>
        <end position="375"/>
    </location>
</feature>
<dbReference type="EMBL" id="JAFLNL010000001">
    <property type="protein sequence ID" value="MBO0352733.1"/>
    <property type="molecule type" value="Genomic_DNA"/>
</dbReference>
<dbReference type="GO" id="GO:0008966">
    <property type="term" value="F:phosphoglucosamine mutase activity"/>
    <property type="evidence" value="ECO:0007669"/>
    <property type="project" value="UniProtKB-EC"/>
</dbReference>
<evidence type="ECO:0000313" key="12">
    <source>
        <dbReference type="EMBL" id="MBO0352733.1"/>
    </source>
</evidence>
<name>A0ABS3G187_9FLAO</name>
<dbReference type="InterPro" id="IPR024086">
    <property type="entry name" value="GlmM_arc-type"/>
</dbReference>
<dbReference type="InterPro" id="IPR036900">
    <property type="entry name" value="A-D-PHexomutase_C_sf"/>
</dbReference>
<dbReference type="EC" id="5.4.2.10" evidence="12"/>
<protein>
    <submittedName>
        <fullName evidence="12">Phosphoglucosamine mutase</fullName>
        <ecNumber evidence="12">5.4.2.10</ecNumber>
    </submittedName>
</protein>
<keyword evidence="4 7" id="KW-0479">Metal-binding</keyword>
<dbReference type="InterPro" id="IPR005844">
    <property type="entry name" value="A-D-PHexomutase_a/b/a-I"/>
</dbReference>
<dbReference type="SUPFAM" id="SSF53738">
    <property type="entry name" value="Phosphoglucomutase, first 3 domains"/>
    <property type="match status" value="3"/>
</dbReference>
<feature type="domain" description="Alpha-D-phosphohexomutase alpha/beta/alpha" evidence="10">
    <location>
        <begin position="165"/>
        <end position="263"/>
    </location>
</feature>
<evidence type="ECO:0000259" key="11">
    <source>
        <dbReference type="Pfam" id="PF02880"/>
    </source>
</evidence>
<sequence length="459" mass="49449">MALISSVSGIRGTIGGTPGNSLTPMDIVKYATAYATWVKNNSDTGPTVIVGRDARISGEMVSHLVIGSLMGMGIHIVDLGLATTPTVEMAVVHHRAQGGIILTASHNPMHWNALKLLNDKGEFLSKEAGATIMELAEHTALSFPESTELGTYGTDQNALEQHIAAILKLPIVDVEAIKKAHFSIGVDSVNSVGSLAVPLLLERLGVDRIEQIYDEPHGHFQRVAEPLAEHLTGLGELVREHRLDLGIAVDPDVDRLALVAENGVPIGEENTLVLVADHILSQKSGPLVANMSSTMALQDIAQKRGVPFFESPVGEVHVVKAMKNHHAVIGGEGNGGVICPELHYGRDALVGIAIVLTLLAKEGQTLSALVDRLPKYVMEKTKMELSEDVQVEQWFAKIKASHTGIQVNEEDGLKIYYPNGWIQLRKSNTEPIVRLYAEHREPSGLAAMITEIRNLVSGS</sequence>
<gene>
    <name evidence="12" type="primary">glmM</name>
    <name evidence="12" type="ORF">J0656_01795</name>
</gene>
<dbReference type="PANTHER" id="PTHR42946:SF1">
    <property type="entry name" value="PHOSPHOGLUCOMUTASE (ALPHA-D-GLUCOSE-1,6-BISPHOSPHATE-DEPENDENT)"/>
    <property type="match status" value="1"/>
</dbReference>
<evidence type="ECO:0000256" key="1">
    <source>
        <dbReference type="ARBA" id="ARBA00001946"/>
    </source>
</evidence>
<evidence type="ECO:0000259" key="8">
    <source>
        <dbReference type="Pfam" id="PF00408"/>
    </source>
</evidence>
<dbReference type="InterPro" id="IPR016066">
    <property type="entry name" value="A-D-PHexomutase_CS"/>
</dbReference>
<keyword evidence="5 7" id="KW-0460">Magnesium</keyword>
<keyword evidence="13" id="KW-1185">Reference proteome</keyword>
<dbReference type="InterPro" id="IPR005846">
    <property type="entry name" value="A-D-PHexomutase_a/b/a-III"/>
</dbReference>
<proteinExistence type="inferred from homology"/>
<keyword evidence="3" id="KW-0597">Phosphoprotein</keyword>
<keyword evidence="6 12" id="KW-0413">Isomerase</keyword>
<evidence type="ECO:0000256" key="4">
    <source>
        <dbReference type="ARBA" id="ARBA00022723"/>
    </source>
</evidence>
<dbReference type="Pfam" id="PF02878">
    <property type="entry name" value="PGM_PMM_I"/>
    <property type="match status" value="1"/>
</dbReference>
<dbReference type="Gene3D" id="3.30.310.50">
    <property type="entry name" value="Alpha-D-phosphohexomutase, C-terminal domain"/>
    <property type="match status" value="1"/>
</dbReference>
<evidence type="ECO:0000256" key="3">
    <source>
        <dbReference type="ARBA" id="ARBA00022553"/>
    </source>
</evidence>
<dbReference type="InterPro" id="IPR005841">
    <property type="entry name" value="Alpha-D-phosphohexomutase_SF"/>
</dbReference>
<dbReference type="InterPro" id="IPR005843">
    <property type="entry name" value="A-D-PHexomutase_C"/>
</dbReference>
<dbReference type="Pfam" id="PF02880">
    <property type="entry name" value="PGM_PMM_III"/>
    <property type="match status" value="1"/>
</dbReference>
<dbReference type="PROSITE" id="PS00710">
    <property type="entry name" value="PGM_PMM"/>
    <property type="match status" value="1"/>
</dbReference>